<organism evidence="3 4">
    <name type="scientific">Agrobacterium tumefaciens</name>
    <dbReference type="NCBI Taxonomy" id="358"/>
    <lineage>
        <taxon>Bacteria</taxon>
        <taxon>Pseudomonadati</taxon>
        <taxon>Pseudomonadota</taxon>
        <taxon>Alphaproteobacteria</taxon>
        <taxon>Hyphomicrobiales</taxon>
        <taxon>Rhizobiaceae</taxon>
        <taxon>Rhizobium/Agrobacterium group</taxon>
        <taxon>Agrobacterium</taxon>
        <taxon>Agrobacterium tumefaciens complex</taxon>
    </lineage>
</organism>
<dbReference type="PANTHER" id="PTHR33055:SF13">
    <property type="entry name" value="TRANSPOSASE"/>
    <property type="match status" value="1"/>
</dbReference>
<evidence type="ECO:0000259" key="2">
    <source>
        <dbReference type="Pfam" id="PF02371"/>
    </source>
</evidence>
<gene>
    <name evidence="3" type="ORF">At1D1609_51540</name>
</gene>
<protein>
    <submittedName>
        <fullName evidence="3">Transposase</fullName>
    </submittedName>
</protein>
<dbReference type="Proteomes" id="UP000237717">
    <property type="component" value="Plasmid pTi1D1609"/>
</dbReference>
<dbReference type="NCBIfam" id="NF033542">
    <property type="entry name" value="transpos_IS110"/>
    <property type="match status" value="1"/>
</dbReference>
<sequence length="312" mass="34646">MTDITIGADISKDHIDLHSLPDGRSLTVANDRKGFAAIVRWIGTKGVERIVYEPTGACHKAFERFMMVQRLRLSKVNPRLARRFAEATGRLAKTDRIDAGLLARYGALLAPRILRANTQIHNDLKELHVARLALIKDRTAAKNRAKNVSNLLLKRQNVDRLRQIERQMKAVDEAIMSLIGADVSLKARFDILVSIPGVSQITAFTLLIEMPELGELDEKAVAALSGLAPMSRQSGRWTGRAFIAGGRAIVRHALYMPALVACRFNPQLKTKYEELTKAGKPPKVAITAVMRTLIVLANALLRKNQKWQPKPA</sequence>
<name>A0A2L2LLQ3_AGRTU</name>
<feature type="domain" description="Transposase IS110-like N-terminal" evidence="1">
    <location>
        <begin position="6"/>
        <end position="147"/>
    </location>
</feature>
<evidence type="ECO:0000313" key="3">
    <source>
        <dbReference type="EMBL" id="AVH45188.1"/>
    </source>
</evidence>
<proteinExistence type="predicted"/>
<feature type="domain" description="Transposase IS116/IS110/IS902 C-terminal" evidence="2">
    <location>
        <begin position="191"/>
        <end position="273"/>
    </location>
</feature>
<dbReference type="Pfam" id="PF01548">
    <property type="entry name" value="DEDD_Tnp_IS110"/>
    <property type="match status" value="1"/>
</dbReference>
<dbReference type="InterPro" id="IPR003346">
    <property type="entry name" value="Transposase_20"/>
</dbReference>
<dbReference type="AlphaFoldDB" id="A0A2L2LLQ3"/>
<dbReference type="GO" id="GO:0003677">
    <property type="term" value="F:DNA binding"/>
    <property type="evidence" value="ECO:0007669"/>
    <property type="project" value="InterPro"/>
</dbReference>
<reference evidence="3 4" key="1">
    <citation type="submission" date="2018-02" db="EMBL/GenBank/DDBJ databases">
        <title>Complete genome sequence of Agrobacterium tumefaciens 1D1609.</title>
        <authorList>
            <person name="Cho S.-T."/>
            <person name="Haryono M."/>
            <person name="Chang H.-H."/>
            <person name="Santos M.N."/>
            <person name="Lai E.-M."/>
            <person name="Kuo C.-H."/>
        </authorList>
    </citation>
    <scope>NUCLEOTIDE SEQUENCE [LARGE SCALE GENOMIC DNA]</scope>
    <source>
        <strain evidence="3 4">1D1609</strain>
        <plasmid evidence="4">Plasmid pti1d1609</plasmid>
    </source>
</reference>
<dbReference type="InterPro" id="IPR047650">
    <property type="entry name" value="Transpos_IS110"/>
</dbReference>
<dbReference type="InterPro" id="IPR002525">
    <property type="entry name" value="Transp_IS110-like_N"/>
</dbReference>
<geneLocation type="plasmid" evidence="4">
    <name>pti1d1609</name>
</geneLocation>
<dbReference type="GO" id="GO:0006313">
    <property type="term" value="P:DNA transposition"/>
    <property type="evidence" value="ECO:0007669"/>
    <property type="project" value="InterPro"/>
</dbReference>
<dbReference type="GO" id="GO:0004803">
    <property type="term" value="F:transposase activity"/>
    <property type="evidence" value="ECO:0007669"/>
    <property type="project" value="InterPro"/>
</dbReference>
<dbReference type="EMBL" id="CP026926">
    <property type="protein sequence ID" value="AVH45188.1"/>
    <property type="molecule type" value="Genomic_DNA"/>
</dbReference>
<dbReference type="RefSeq" id="WP_104680322.1">
    <property type="nucleotide sequence ID" value="NZ_CP026926.1"/>
</dbReference>
<evidence type="ECO:0000259" key="1">
    <source>
        <dbReference type="Pfam" id="PF01548"/>
    </source>
</evidence>
<dbReference type="PANTHER" id="PTHR33055">
    <property type="entry name" value="TRANSPOSASE FOR INSERTION SEQUENCE ELEMENT IS1111A"/>
    <property type="match status" value="1"/>
</dbReference>
<accession>A0A2L2LLQ3</accession>
<dbReference type="Pfam" id="PF02371">
    <property type="entry name" value="Transposase_20"/>
    <property type="match status" value="1"/>
</dbReference>
<evidence type="ECO:0000313" key="4">
    <source>
        <dbReference type="Proteomes" id="UP000237717"/>
    </source>
</evidence>
<keyword evidence="3" id="KW-0614">Plasmid</keyword>